<evidence type="ECO:0000256" key="2">
    <source>
        <dbReference type="PIRSR" id="PIRSR613078-2"/>
    </source>
</evidence>
<dbReference type="InterPro" id="IPR013078">
    <property type="entry name" value="His_Pase_superF_clade-1"/>
</dbReference>
<organism evidence="4 7">
    <name type="scientific">Brevibacterium casei</name>
    <dbReference type="NCBI Taxonomy" id="33889"/>
    <lineage>
        <taxon>Bacteria</taxon>
        <taxon>Bacillati</taxon>
        <taxon>Actinomycetota</taxon>
        <taxon>Actinomycetes</taxon>
        <taxon>Micrococcales</taxon>
        <taxon>Brevibacteriaceae</taxon>
        <taxon>Brevibacterium</taxon>
    </lineage>
</organism>
<accession>A0A161S0J3</accession>
<dbReference type="SUPFAM" id="SSF53254">
    <property type="entry name" value="Phosphoglycerate mutase-like"/>
    <property type="match status" value="1"/>
</dbReference>
<dbReference type="Pfam" id="PF00300">
    <property type="entry name" value="His_Phos_1"/>
    <property type="match status" value="1"/>
</dbReference>
<dbReference type="InterPro" id="IPR001345">
    <property type="entry name" value="PG/BPGM_mutase_AS"/>
</dbReference>
<evidence type="ECO:0000313" key="6">
    <source>
        <dbReference type="Proteomes" id="UP000076612"/>
    </source>
</evidence>
<dbReference type="RefSeq" id="WP_009375442.1">
    <property type="nucleotide sequence ID" value="NZ_CAACXN010000014.1"/>
</dbReference>
<name>A0A161S0J3_9MICO</name>
<reference evidence="4 7" key="3">
    <citation type="submission" date="2017-04" db="EMBL/GenBank/DDBJ databases">
        <title>Kefir bacterial isolates.</title>
        <authorList>
            <person name="Kim Y."/>
            <person name="Blasche S."/>
            <person name="Patil K.R."/>
        </authorList>
    </citation>
    <scope>NUCLEOTIDE SEQUENCE [LARGE SCALE GENOMIC DNA]</scope>
    <source>
        <strain evidence="4 7">OG2</strain>
    </source>
</reference>
<evidence type="ECO:0000313" key="4">
    <source>
        <dbReference type="EMBL" id="PAK96026.1"/>
    </source>
</evidence>
<evidence type="ECO:0000256" key="1">
    <source>
        <dbReference type="PIRSR" id="PIRSR613078-1"/>
    </source>
</evidence>
<dbReference type="InterPro" id="IPR050275">
    <property type="entry name" value="PGM_Phosphatase"/>
</dbReference>
<dbReference type="EMBL" id="LQQR01000014">
    <property type="protein sequence ID" value="KZE20883.1"/>
    <property type="molecule type" value="Genomic_DNA"/>
</dbReference>
<evidence type="ECO:0000313" key="7">
    <source>
        <dbReference type="Proteomes" id="UP000216867"/>
    </source>
</evidence>
<dbReference type="PANTHER" id="PTHR48100">
    <property type="entry name" value="BROAD-SPECIFICITY PHOSPHATASE YOR283W-RELATED"/>
    <property type="match status" value="1"/>
</dbReference>
<proteinExistence type="predicted"/>
<dbReference type="Gene3D" id="3.40.50.1240">
    <property type="entry name" value="Phosphoglycerate mutase-like"/>
    <property type="match status" value="1"/>
</dbReference>
<dbReference type="InterPro" id="IPR029033">
    <property type="entry name" value="His_PPase_superfam"/>
</dbReference>
<dbReference type="PROSITE" id="PS00175">
    <property type="entry name" value="PG_MUTASE"/>
    <property type="match status" value="1"/>
</dbReference>
<evidence type="ECO:0000313" key="8">
    <source>
        <dbReference type="Proteomes" id="UP000386281"/>
    </source>
</evidence>
<dbReference type="Proteomes" id="UP000216867">
    <property type="component" value="Unassembled WGS sequence"/>
</dbReference>
<dbReference type="GO" id="GO:0005737">
    <property type="term" value="C:cytoplasm"/>
    <property type="evidence" value="ECO:0007669"/>
    <property type="project" value="TreeGrafter"/>
</dbReference>
<dbReference type="SMART" id="SM00855">
    <property type="entry name" value="PGAM"/>
    <property type="match status" value="1"/>
</dbReference>
<dbReference type="Proteomes" id="UP000386281">
    <property type="component" value="Unassembled WGS sequence"/>
</dbReference>
<evidence type="ECO:0000313" key="5">
    <source>
        <dbReference type="EMBL" id="VEW11922.1"/>
    </source>
</evidence>
<evidence type="ECO:0000313" key="3">
    <source>
        <dbReference type="EMBL" id="KZE20883.1"/>
    </source>
</evidence>
<reference evidence="3" key="2">
    <citation type="submission" date="2016-01" db="EMBL/GenBank/DDBJ databases">
        <authorList>
            <person name="Hong K.W."/>
        </authorList>
    </citation>
    <scope>NUCLEOTIDE SEQUENCE</scope>
    <source>
        <strain evidence="3">M40</strain>
    </source>
</reference>
<dbReference type="PANTHER" id="PTHR48100:SF62">
    <property type="entry name" value="GLUCOSYL-3-PHOSPHOGLYCERATE PHOSPHATASE"/>
    <property type="match status" value="1"/>
</dbReference>
<feature type="active site" description="Tele-phosphohistidine intermediate" evidence="1">
    <location>
        <position position="10"/>
    </location>
</feature>
<feature type="active site" description="Proton donor/acceptor" evidence="1">
    <location>
        <position position="83"/>
    </location>
</feature>
<reference evidence="6" key="1">
    <citation type="submission" date="2016-01" db="EMBL/GenBank/DDBJ databases">
        <title>Draft genome of Chromobacterium sp. F49.</title>
        <authorList>
            <person name="Hong K.W."/>
        </authorList>
    </citation>
    <scope>NUCLEOTIDE SEQUENCE [LARGE SCALE GENOMIC DNA]</scope>
    <source>
        <strain evidence="6">M40</strain>
    </source>
</reference>
<dbReference type="GO" id="GO:0016791">
    <property type="term" value="F:phosphatase activity"/>
    <property type="evidence" value="ECO:0007669"/>
    <property type="project" value="TreeGrafter"/>
</dbReference>
<protein>
    <submittedName>
        <fullName evidence="4">Histidine phosphatase family protein</fullName>
    </submittedName>
    <submittedName>
        <fullName evidence="3">Phosphoglycerate mutase</fullName>
    </submittedName>
    <submittedName>
        <fullName evidence="5">Phosphoglyceromutase</fullName>
    </submittedName>
</protein>
<dbReference type="AlphaFoldDB" id="A0A161S0J3"/>
<dbReference type="EMBL" id="NCWY01000005">
    <property type="protein sequence ID" value="PAK96026.1"/>
    <property type="molecule type" value="Genomic_DNA"/>
</dbReference>
<feature type="binding site" evidence="2">
    <location>
        <begin position="9"/>
        <end position="16"/>
    </location>
    <ligand>
        <name>substrate</name>
    </ligand>
</feature>
<sequence length="198" mass="21238">MTTTVVVWRHGQTDYNVARRFQGQSDIALNAVGLEQAERAAVALAELHPDLIVSSDLLRATATADQLAERVGLTVSRDARLRETSFGDWEGLTRDEIAQTWPDELHAWISGADTRPPGGETRTESGHRVARAITDIVTGTDAESIVIVAHGAVLRAASEELLGMSGTGRLAVLGNCGHGEFGFTGDTWVLRHWGTAAV</sequence>
<gene>
    <name evidence="3" type="ORF">AVW13_10290</name>
    <name evidence="4" type="ORF">B8X04_07165</name>
    <name evidence="5" type="ORF">NCTC12391_01058</name>
</gene>
<dbReference type="Proteomes" id="UP000076612">
    <property type="component" value="Unassembled WGS sequence"/>
</dbReference>
<dbReference type="CDD" id="cd07067">
    <property type="entry name" value="HP_PGM_like"/>
    <property type="match status" value="1"/>
</dbReference>
<dbReference type="STRING" id="33889.AVW13_10290"/>
<feature type="binding site" evidence="2">
    <location>
        <position position="59"/>
    </location>
    <ligand>
        <name>substrate</name>
    </ligand>
</feature>
<reference evidence="5 8" key="4">
    <citation type="submission" date="2019-02" db="EMBL/GenBank/DDBJ databases">
        <authorList>
            <consortium name="Pathogen Informatics"/>
        </authorList>
    </citation>
    <scope>NUCLEOTIDE SEQUENCE [LARGE SCALE GENOMIC DNA]</scope>
    <source>
        <strain evidence="5 8">3012STDY7078520</strain>
    </source>
</reference>
<dbReference type="EMBL" id="CAACXN010000014">
    <property type="protein sequence ID" value="VEW11922.1"/>
    <property type="molecule type" value="Genomic_DNA"/>
</dbReference>